<dbReference type="AlphaFoldDB" id="A0A2Z6MNM9"/>
<evidence type="ECO:0000313" key="1">
    <source>
        <dbReference type="EMBL" id="GAU33928.1"/>
    </source>
</evidence>
<dbReference type="PANTHER" id="PTHR36617">
    <property type="entry name" value="PROTEIN, PUTATIVE-RELATED"/>
    <property type="match status" value="1"/>
</dbReference>
<name>A0A2Z6MNM9_TRISU</name>
<dbReference type="PANTHER" id="PTHR36617:SF15">
    <property type="entry name" value="REVERSE TRANSCRIPTASE ZINC-BINDING DOMAIN-CONTAINING PROTEIN"/>
    <property type="match status" value="1"/>
</dbReference>
<sequence length="442" mass="50981">MLRRFGLYERCRKNSILALHVGDIWVESVSEGVDPGKVLTLTVPFTPTEIEEVVLSFDGDKSPGPDGFNFAFFKRFWGLLKDDVQVLFDQFFVTINEIIDLAKKSRKECLIFKVDFEKAYDSLTAVQRRRLIFKERVKTRGFASSLSVSFDSRGFKWGYQKCGGVKYVYMVQSWGVGLWRDVILAKYGSLSPSPHIGGRLGGLRRASFWWRNVSLLGDPEDATSDWFSEGVTKKVGNGHLTSFWFDPWLGGVPLRTRFQRLFQVSDQSASTVGEMGSWVEGQWVWDLRWRRDFFVWELNILESLHEILNHSTISAADDSRFWKHDPTGQYSVKSTFLALIRATTDDVIFSMEEEMLLPKVWKILALQNWWSFLGNFCRIGCRLVKIYCSGVLLEMLVLLRVCYVVWGLNQLITYSVLLTKSHQFGMVSFGGWVWSWCLLVVF</sequence>
<keyword evidence="2" id="KW-1185">Reference proteome</keyword>
<dbReference type="Proteomes" id="UP000242715">
    <property type="component" value="Unassembled WGS sequence"/>
</dbReference>
<protein>
    <recommendedName>
        <fullName evidence="3">Reverse transcriptase domain-containing protein</fullName>
    </recommendedName>
</protein>
<dbReference type="EMBL" id="DF973540">
    <property type="protein sequence ID" value="GAU33928.1"/>
    <property type="molecule type" value="Genomic_DNA"/>
</dbReference>
<accession>A0A2Z6MNM9</accession>
<reference evidence="2" key="1">
    <citation type="journal article" date="2017" name="Front. Plant Sci.">
        <title>Climate Clever Clovers: New Paradigm to Reduce the Environmental Footprint of Ruminants by Breeding Low Methanogenic Forages Utilizing Haplotype Variation.</title>
        <authorList>
            <person name="Kaur P."/>
            <person name="Appels R."/>
            <person name="Bayer P.E."/>
            <person name="Keeble-Gagnere G."/>
            <person name="Wang J."/>
            <person name="Hirakawa H."/>
            <person name="Shirasawa K."/>
            <person name="Vercoe P."/>
            <person name="Stefanova K."/>
            <person name="Durmic Z."/>
            <person name="Nichols P."/>
            <person name="Revell C."/>
            <person name="Isobe S.N."/>
            <person name="Edwards D."/>
            <person name="Erskine W."/>
        </authorList>
    </citation>
    <scope>NUCLEOTIDE SEQUENCE [LARGE SCALE GENOMIC DNA]</scope>
    <source>
        <strain evidence="2">cv. Daliak</strain>
    </source>
</reference>
<dbReference type="OrthoDB" id="1435533at2759"/>
<gene>
    <name evidence="1" type="ORF">TSUD_357270</name>
</gene>
<organism evidence="1 2">
    <name type="scientific">Trifolium subterraneum</name>
    <name type="common">Subterranean clover</name>
    <dbReference type="NCBI Taxonomy" id="3900"/>
    <lineage>
        <taxon>Eukaryota</taxon>
        <taxon>Viridiplantae</taxon>
        <taxon>Streptophyta</taxon>
        <taxon>Embryophyta</taxon>
        <taxon>Tracheophyta</taxon>
        <taxon>Spermatophyta</taxon>
        <taxon>Magnoliopsida</taxon>
        <taxon>eudicotyledons</taxon>
        <taxon>Gunneridae</taxon>
        <taxon>Pentapetalae</taxon>
        <taxon>rosids</taxon>
        <taxon>fabids</taxon>
        <taxon>Fabales</taxon>
        <taxon>Fabaceae</taxon>
        <taxon>Papilionoideae</taxon>
        <taxon>50 kb inversion clade</taxon>
        <taxon>NPAAA clade</taxon>
        <taxon>Hologalegina</taxon>
        <taxon>IRL clade</taxon>
        <taxon>Trifolieae</taxon>
        <taxon>Trifolium</taxon>
    </lineage>
</organism>
<evidence type="ECO:0008006" key="3">
    <source>
        <dbReference type="Google" id="ProtNLM"/>
    </source>
</evidence>
<evidence type="ECO:0000313" key="2">
    <source>
        <dbReference type="Proteomes" id="UP000242715"/>
    </source>
</evidence>
<proteinExistence type="predicted"/>